<dbReference type="GO" id="GO:0005737">
    <property type="term" value="C:cytoplasm"/>
    <property type="evidence" value="ECO:0007669"/>
    <property type="project" value="TreeGrafter"/>
</dbReference>
<evidence type="ECO:0000313" key="5">
    <source>
        <dbReference type="EMBL" id="VDO85708.1"/>
    </source>
</evidence>
<evidence type="ECO:0000259" key="4">
    <source>
        <dbReference type="Pfam" id="PF01728"/>
    </source>
</evidence>
<dbReference type="InterPro" id="IPR050082">
    <property type="entry name" value="RNA_methyltr_RlmE"/>
</dbReference>
<dbReference type="AlphaFoldDB" id="A0A183IAG3"/>
<dbReference type="InterPro" id="IPR029063">
    <property type="entry name" value="SAM-dependent_MTases_sf"/>
</dbReference>
<dbReference type="Gene3D" id="3.40.50.150">
    <property type="entry name" value="Vaccinia Virus protein VP39"/>
    <property type="match status" value="1"/>
</dbReference>
<dbReference type="GO" id="GO:0030488">
    <property type="term" value="P:tRNA methylation"/>
    <property type="evidence" value="ECO:0007669"/>
    <property type="project" value="TreeGrafter"/>
</dbReference>
<feature type="domain" description="Ribosomal RNA methyltransferase FtsJ" evidence="4">
    <location>
        <begin position="3"/>
        <end position="83"/>
    </location>
</feature>
<keyword evidence="6" id="KW-1185">Reference proteome</keyword>
<evidence type="ECO:0000256" key="1">
    <source>
        <dbReference type="ARBA" id="ARBA00022603"/>
    </source>
</evidence>
<keyword evidence="3" id="KW-0949">S-adenosyl-L-methionine</keyword>
<evidence type="ECO:0000313" key="7">
    <source>
        <dbReference type="WBParaSite" id="SBAD_0000063001-mRNA-1"/>
    </source>
</evidence>
<name>A0A183IAG3_9BILA</name>
<sequence length="86" mass="9078">VTKVVDLCAAPGSWSQVLSKELQPNAENDNAVKIVAVDLQAMAPLPGVIQLQGDITKESTAIEIIRHFSGEMADMVVCDGAPDGIF</sequence>
<dbReference type="WBParaSite" id="SBAD_0000063001-mRNA-1">
    <property type="protein sequence ID" value="SBAD_0000063001-mRNA-1"/>
    <property type="gene ID" value="SBAD_0000063001"/>
</dbReference>
<protein>
    <submittedName>
        <fullName evidence="7">FtsJ domain-containing protein</fullName>
    </submittedName>
</protein>
<dbReference type="InterPro" id="IPR002877">
    <property type="entry name" value="RNA_MeTrfase_FtsJ_dom"/>
</dbReference>
<reference evidence="7" key="1">
    <citation type="submission" date="2016-06" db="UniProtKB">
        <authorList>
            <consortium name="WormBaseParasite"/>
        </authorList>
    </citation>
    <scope>IDENTIFICATION</scope>
</reference>
<dbReference type="Proteomes" id="UP000270296">
    <property type="component" value="Unassembled WGS sequence"/>
</dbReference>
<reference evidence="5 6" key="2">
    <citation type="submission" date="2018-11" db="EMBL/GenBank/DDBJ databases">
        <authorList>
            <consortium name="Pathogen Informatics"/>
        </authorList>
    </citation>
    <scope>NUCLEOTIDE SEQUENCE [LARGE SCALE GENOMIC DNA]</scope>
</reference>
<evidence type="ECO:0000256" key="2">
    <source>
        <dbReference type="ARBA" id="ARBA00022679"/>
    </source>
</evidence>
<keyword evidence="1" id="KW-0489">Methyltransferase</keyword>
<dbReference type="PANTHER" id="PTHR10920">
    <property type="entry name" value="RIBOSOMAL RNA METHYLTRANSFERASE"/>
    <property type="match status" value="1"/>
</dbReference>
<evidence type="ECO:0000256" key="3">
    <source>
        <dbReference type="ARBA" id="ARBA00022691"/>
    </source>
</evidence>
<evidence type="ECO:0000313" key="6">
    <source>
        <dbReference type="Proteomes" id="UP000270296"/>
    </source>
</evidence>
<dbReference type="OrthoDB" id="289250at2759"/>
<dbReference type="PANTHER" id="PTHR10920:SF12">
    <property type="entry name" value="TRNA (CYTIDINE(32)_GUANOSINE(34)-2'-O)-METHYLTRANSFERASE-RELATED"/>
    <property type="match status" value="1"/>
</dbReference>
<organism evidence="7">
    <name type="scientific">Soboliphyme baturini</name>
    <dbReference type="NCBI Taxonomy" id="241478"/>
    <lineage>
        <taxon>Eukaryota</taxon>
        <taxon>Metazoa</taxon>
        <taxon>Ecdysozoa</taxon>
        <taxon>Nematoda</taxon>
        <taxon>Enoplea</taxon>
        <taxon>Dorylaimia</taxon>
        <taxon>Dioctophymatida</taxon>
        <taxon>Dioctophymatoidea</taxon>
        <taxon>Soboliphymatidae</taxon>
        <taxon>Soboliphyme</taxon>
    </lineage>
</organism>
<dbReference type="Pfam" id="PF01728">
    <property type="entry name" value="FtsJ"/>
    <property type="match status" value="1"/>
</dbReference>
<keyword evidence="2" id="KW-0808">Transferase</keyword>
<gene>
    <name evidence="5" type="ORF">SBAD_LOCUS607</name>
</gene>
<dbReference type="GO" id="GO:0008175">
    <property type="term" value="F:tRNA methyltransferase activity"/>
    <property type="evidence" value="ECO:0007669"/>
    <property type="project" value="TreeGrafter"/>
</dbReference>
<dbReference type="EMBL" id="UZAM01002172">
    <property type="protein sequence ID" value="VDO85708.1"/>
    <property type="molecule type" value="Genomic_DNA"/>
</dbReference>
<dbReference type="GO" id="GO:0002181">
    <property type="term" value="P:cytoplasmic translation"/>
    <property type="evidence" value="ECO:0007669"/>
    <property type="project" value="TreeGrafter"/>
</dbReference>
<accession>A0A183IAG3</accession>
<dbReference type="SUPFAM" id="SSF53335">
    <property type="entry name" value="S-adenosyl-L-methionine-dependent methyltransferases"/>
    <property type="match status" value="1"/>
</dbReference>
<proteinExistence type="predicted"/>